<dbReference type="RefSeq" id="WP_158687164.1">
    <property type="nucleotide sequence ID" value="NZ_BAAANQ010000004.1"/>
</dbReference>
<protein>
    <recommendedName>
        <fullName evidence="3">Ferritin-like domain-containing protein</fullName>
    </recommendedName>
</protein>
<dbReference type="EMBL" id="BAAANQ010000004">
    <property type="protein sequence ID" value="GAA2052003.1"/>
    <property type="molecule type" value="Genomic_DNA"/>
</dbReference>
<evidence type="ECO:0000313" key="1">
    <source>
        <dbReference type="EMBL" id="GAA2052003.1"/>
    </source>
</evidence>
<dbReference type="Proteomes" id="UP001403094">
    <property type="component" value="Unassembled WGS sequence"/>
</dbReference>
<reference evidence="2" key="1">
    <citation type="journal article" date="2019" name="Int. J. Syst. Evol. Microbiol.">
        <title>The Global Catalogue of Microorganisms (GCM) 10K type strain sequencing project: providing services to taxonomists for standard genome sequencing and annotation.</title>
        <authorList>
            <consortium name="The Broad Institute Genomics Platform"/>
            <consortium name="The Broad Institute Genome Sequencing Center for Infectious Disease"/>
            <person name="Wu L."/>
            <person name="Ma J."/>
        </authorList>
    </citation>
    <scope>NUCLEOTIDE SEQUENCE [LARGE SCALE GENOMIC DNA]</scope>
    <source>
        <strain evidence="2">JCM 14549</strain>
    </source>
</reference>
<gene>
    <name evidence="1" type="ORF">GCM10009757_25440</name>
</gene>
<dbReference type="SUPFAM" id="SSF47240">
    <property type="entry name" value="Ferritin-like"/>
    <property type="match status" value="1"/>
</dbReference>
<proteinExistence type="predicted"/>
<dbReference type="Gene3D" id="1.10.620.20">
    <property type="entry name" value="Ribonucleotide Reductase, subunit A"/>
    <property type="match status" value="1"/>
</dbReference>
<dbReference type="InterPro" id="IPR012348">
    <property type="entry name" value="RNR-like"/>
</dbReference>
<keyword evidence="2" id="KW-1185">Reference proteome</keyword>
<dbReference type="InterPro" id="IPR009078">
    <property type="entry name" value="Ferritin-like_SF"/>
</dbReference>
<name>A0ABP5GN51_9ACTN</name>
<comment type="caution">
    <text evidence="1">The sequence shown here is derived from an EMBL/GenBank/DDBJ whole genome shotgun (WGS) entry which is preliminary data.</text>
</comment>
<evidence type="ECO:0000313" key="2">
    <source>
        <dbReference type="Proteomes" id="UP001403094"/>
    </source>
</evidence>
<accession>A0ABP5GN51</accession>
<organism evidence="1 2">
    <name type="scientific">Streptomyces cheonanensis</name>
    <dbReference type="NCBI Taxonomy" id="312720"/>
    <lineage>
        <taxon>Bacteria</taxon>
        <taxon>Bacillati</taxon>
        <taxon>Actinomycetota</taxon>
        <taxon>Actinomycetes</taxon>
        <taxon>Kitasatosporales</taxon>
        <taxon>Streptomycetaceae</taxon>
        <taxon>Streptomyces</taxon>
    </lineage>
</organism>
<sequence length="262" mass="28644">MVVPYHGSGTSGPLGRFVRDAMSHAWSPGEVARLALRNRPDTAPPSELAWLLASGSTYAEQVGLDVAAGLVPGCPDADMKLVLATAVADEAKHSAVFHAYARAVGGSVEEPGDAVEELSRDLWSLDDHTARFIAHTLAEGFAADEFHWFERGLAADGLGEIYRLVRRDESRHVALGMSYLTRGPGADRLRRLPGSLLLASEQIVLRHTDVEALGSLVHRLVPEADAARVAEWFRVRHETRMRVLTNVRGDGHEPLRRRKPTI</sequence>
<evidence type="ECO:0008006" key="3">
    <source>
        <dbReference type="Google" id="ProtNLM"/>
    </source>
</evidence>